<evidence type="ECO:0000256" key="1">
    <source>
        <dbReference type="ARBA" id="ARBA00001526"/>
    </source>
</evidence>
<protein>
    <recommendedName>
        <fullName evidence="2">Beta-lactamase class A catalytic domain-containing protein</fullName>
    </recommendedName>
</protein>
<accession>A0ABQ3EB78</accession>
<dbReference type="EMBL" id="BMXE01000002">
    <property type="protein sequence ID" value="GHB26869.1"/>
    <property type="molecule type" value="Genomic_DNA"/>
</dbReference>
<sequence length="381" mass="42350">MPTSVSAQETHNTPELLQELWNGPGLNADDFAPEVFKKVSQDYLEEILSEQREVYGPALSVQPTADNHRFLIETETYSIPALVKLNEAGQLTGLLFRYGHIKDVDHGDLLERIREQTKKQSYVLMENGEVHAEHDSNVRMAVGSAFKLFVLDELAQQIDAGNFDWDEKVTLEQRHISFPSGTMQEEPVGKMFALLDVARNMISVSDNTATDLLMDVIGQENVMLPGASSPALTTRQLFHLKADKHAAEAYLKAGPEERAHILMDLPARLPAIDLVSGPVTDGIEWYVSTRELCDVMTELKDIKGIFVNPGVADPDNWTALAYKGGSETGVLNMTYALEDQEGNEWCFSTTWNAKEKLDNTYLIALVATLLESPQTLEAALQ</sequence>
<dbReference type="Proteomes" id="UP000637980">
    <property type="component" value="Unassembled WGS sequence"/>
</dbReference>
<gene>
    <name evidence="3" type="ORF">GCM10007094_13960</name>
</gene>
<evidence type="ECO:0000259" key="2">
    <source>
        <dbReference type="Pfam" id="PF13354"/>
    </source>
</evidence>
<dbReference type="Gene3D" id="3.40.710.10">
    <property type="entry name" value="DD-peptidase/beta-lactamase superfamily"/>
    <property type="match status" value="1"/>
</dbReference>
<comment type="caution">
    <text evidence="3">The sequence shown here is derived from an EMBL/GenBank/DDBJ whole genome shotgun (WGS) entry which is preliminary data.</text>
</comment>
<evidence type="ECO:0000313" key="4">
    <source>
        <dbReference type="Proteomes" id="UP000637980"/>
    </source>
</evidence>
<proteinExistence type="predicted"/>
<dbReference type="SUPFAM" id="SSF56601">
    <property type="entry name" value="beta-lactamase/transpeptidase-like"/>
    <property type="match status" value="1"/>
</dbReference>
<dbReference type="PANTHER" id="PTHR35333:SF5">
    <property type="entry name" value="CONSERVED LIPOPROTEIN LPQF-RELATED"/>
    <property type="match status" value="1"/>
</dbReference>
<dbReference type="InterPro" id="IPR000871">
    <property type="entry name" value="Beta-lactam_class-A"/>
</dbReference>
<dbReference type="RefSeq" id="WP_189436042.1">
    <property type="nucleotide sequence ID" value="NZ_BMXE01000002.1"/>
</dbReference>
<dbReference type="PANTHER" id="PTHR35333">
    <property type="entry name" value="BETA-LACTAMASE"/>
    <property type="match status" value="1"/>
</dbReference>
<comment type="catalytic activity">
    <reaction evidence="1">
        <text>a beta-lactam + H2O = a substituted beta-amino acid</text>
        <dbReference type="Rhea" id="RHEA:20401"/>
        <dbReference type="ChEBI" id="CHEBI:15377"/>
        <dbReference type="ChEBI" id="CHEBI:35627"/>
        <dbReference type="ChEBI" id="CHEBI:140347"/>
        <dbReference type="EC" id="3.5.2.6"/>
    </reaction>
</comment>
<dbReference type="InterPro" id="IPR045155">
    <property type="entry name" value="Beta-lactam_cat"/>
</dbReference>
<keyword evidence="4" id="KW-1185">Reference proteome</keyword>
<feature type="domain" description="Beta-lactamase class A catalytic" evidence="2">
    <location>
        <begin position="126"/>
        <end position="223"/>
    </location>
</feature>
<dbReference type="Pfam" id="PF13354">
    <property type="entry name" value="Beta-lactamase2"/>
    <property type="match status" value="1"/>
</dbReference>
<dbReference type="InterPro" id="IPR012338">
    <property type="entry name" value="Beta-lactam/transpept-like"/>
</dbReference>
<name>A0ABQ3EB78_9HYPH</name>
<reference evidence="4" key="1">
    <citation type="journal article" date="2019" name="Int. J. Syst. Evol. Microbiol.">
        <title>The Global Catalogue of Microorganisms (GCM) 10K type strain sequencing project: providing services to taxonomists for standard genome sequencing and annotation.</title>
        <authorList>
            <consortium name="The Broad Institute Genomics Platform"/>
            <consortium name="The Broad Institute Genome Sequencing Center for Infectious Disease"/>
            <person name="Wu L."/>
            <person name="Ma J."/>
        </authorList>
    </citation>
    <scope>NUCLEOTIDE SEQUENCE [LARGE SCALE GENOMIC DNA]</scope>
    <source>
        <strain evidence="4">KCTC 12861</strain>
    </source>
</reference>
<organism evidence="3 4">
    <name type="scientific">Pseudovibrio japonicus</name>
    <dbReference type="NCBI Taxonomy" id="366534"/>
    <lineage>
        <taxon>Bacteria</taxon>
        <taxon>Pseudomonadati</taxon>
        <taxon>Pseudomonadota</taxon>
        <taxon>Alphaproteobacteria</taxon>
        <taxon>Hyphomicrobiales</taxon>
        <taxon>Stappiaceae</taxon>
        <taxon>Pseudovibrio</taxon>
    </lineage>
</organism>
<evidence type="ECO:0000313" key="3">
    <source>
        <dbReference type="EMBL" id="GHB26869.1"/>
    </source>
</evidence>